<evidence type="ECO:0000313" key="2">
    <source>
        <dbReference type="Proteomes" id="UP001630127"/>
    </source>
</evidence>
<protein>
    <submittedName>
        <fullName evidence="1">Uncharacterized protein</fullName>
    </submittedName>
</protein>
<proteinExistence type="predicted"/>
<dbReference type="Proteomes" id="UP001630127">
    <property type="component" value="Unassembled WGS sequence"/>
</dbReference>
<dbReference type="AlphaFoldDB" id="A0ABD2ZAF1"/>
<accession>A0ABD2ZAF1</accession>
<gene>
    <name evidence="1" type="ORF">ACH5RR_027430</name>
</gene>
<organism evidence="1 2">
    <name type="scientific">Cinchona calisaya</name>
    <dbReference type="NCBI Taxonomy" id="153742"/>
    <lineage>
        <taxon>Eukaryota</taxon>
        <taxon>Viridiplantae</taxon>
        <taxon>Streptophyta</taxon>
        <taxon>Embryophyta</taxon>
        <taxon>Tracheophyta</taxon>
        <taxon>Spermatophyta</taxon>
        <taxon>Magnoliopsida</taxon>
        <taxon>eudicotyledons</taxon>
        <taxon>Gunneridae</taxon>
        <taxon>Pentapetalae</taxon>
        <taxon>asterids</taxon>
        <taxon>lamiids</taxon>
        <taxon>Gentianales</taxon>
        <taxon>Rubiaceae</taxon>
        <taxon>Cinchonoideae</taxon>
        <taxon>Cinchoneae</taxon>
        <taxon>Cinchona</taxon>
    </lineage>
</organism>
<comment type="caution">
    <text evidence="1">The sequence shown here is derived from an EMBL/GenBank/DDBJ whole genome shotgun (WGS) entry which is preliminary data.</text>
</comment>
<name>A0ABD2ZAF1_9GENT</name>
<evidence type="ECO:0000313" key="1">
    <source>
        <dbReference type="EMBL" id="KAL3514713.1"/>
    </source>
</evidence>
<reference evidence="1 2" key="1">
    <citation type="submission" date="2024-11" db="EMBL/GenBank/DDBJ databases">
        <title>A near-complete genome assembly of Cinchona calisaya.</title>
        <authorList>
            <person name="Lian D.C."/>
            <person name="Zhao X.W."/>
            <person name="Wei L."/>
        </authorList>
    </citation>
    <scope>NUCLEOTIDE SEQUENCE [LARGE SCALE GENOMIC DNA]</scope>
    <source>
        <tissue evidence="1">Nenye</tissue>
    </source>
</reference>
<dbReference type="EMBL" id="JBJUIK010000011">
    <property type="protein sequence ID" value="KAL3514713.1"/>
    <property type="molecule type" value="Genomic_DNA"/>
</dbReference>
<keyword evidence="2" id="KW-1185">Reference proteome</keyword>
<sequence length="168" mass="18936">MHGMAWHGISLLSAVSSTLSICRYTGRLTNKRGQKGYLIQEQEQESRMKKCMAWHLFAFCCLICSVNMQIHRQRLTNKRGQKAPSGGGSKSIKTNISLSPFTLLLLVLQGQPTKDRGENSAFFSVLTEMQTGFLGLCGEKVDAIDHQTAEIERLSREIMLLMLEYLHE</sequence>